<dbReference type="AlphaFoldDB" id="S3C0Z2"/>
<dbReference type="Proteomes" id="UP000016923">
    <property type="component" value="Unassembled WGS sequence"/>
</dbReference>
<evidence type="ECO:0000313" key="2">
    <source>
        <dbReference type="EMBL" id="EPE05376.1"/>
    </source>
</evidence>
<feature type="compositionally biased region" description="Low complexity" evidence="1">
    <location>
        <begin position="97"/>
        <end position="138"/>
    </location>
</feature>
<proteinExistence type="predicted"/>
<dbReference type="Gene3D" id="3.10.20.90">
    <property type="entry name" value="Phosphatidylinositol 3-kinase Catalytic Subunit, Chain A, domain 1"/>
    <property type="match status" value="1"/>
</dbReference>
<dbReference type="STRING" id="1262450.S3C0Z2"/>
<evidence type="ECO:0008006" key="4">
    <source>
        <dbReference type="Google" id="ProtNLM"/>
    </source>
</evidence>
<gene>
    <name evidence="2" type="ORF">F503_02115</name>
</gene>
<feature type="compositionally biased region" description="Pro residues" evidence="1">
    <location>
        <begin position="322"/>
        <end position="335"/>
    </location>
</feature>
<protein>
    <recommendedName>
        <fullName evidence="4">PH domain-containing protein</fullName>
    </recommendedName>
</protein>
<feature type="compositionally biased region" description="Pro residues" evidence="1">
    <location>
        <begin position="139"/>
        <end position="152"/>
    </location>
</feature>
<feature type="region of interest" description="Disordered" evidence="1">
    <location>
        <begin position="602"/>
        <end position="851"/>
    </location>
</feature>
<feature type="compositionally biased region" description="Low complexity" evidence="1">
    <location>
        <begin position="924"/>
        <end position="938"/>
    </location>
</feature>
<dbReference type="SUPFAM" id="SSF54236">
    <property type="entry name" value="Ubiquitin-like"/>
    <property type="match status" value="1"/>
</dbReference>
<dbReference type="eggNOG" id="ENOG502S2MX">
    <property type="taxonomic scope" value="Eukaryota"/>
</dbReference>
<feature type="region of interest" description="Disordered" evidence="1">
    <location>
        <begin position="221"/>
        <end position="348"/>
    </location>
</feature>
<feature type="compositionally biased region" description="Basic and acidic residues" evidence="1">
    <location>
        <begin position="682"/>
        <end position="691"/>
    </location>
</feature>
<feature type="compositionally biased region" description="Low complexity" evidence="1">
    <location>
        <begin position="298"/>
        <end position="321"/>
    </location>
</feature>
<feature type="region of interest" description="Disordered" evidence="1">
    <location>
        <begin position="1"/>
        <end position="205"/>
    </location>
</feature>
<reference evidence="2 3" key="1">
    <citation type="journal article" date="2013" name="BMC Genomics">
        <title>The genome and transcriptome of the pine saprophyte Ophiostoma piceae, and a comparison with the bark beetle-associated pine pathogen Grosmannia clavigera.</title>
        <authorList>
            <person name="Haridas S."/>
            <person name="Wang Y."/>
            <person name="Lim L."/>
            <person name="Massoumi Alamouti S."/>
            <person name="Jackman S."/>
            <person name="Docking R."/>
            <person name="Robertson G."/>
            <person name="Birol I."/>
            <person name="Bohlmann J."/>
            <person name="Breuil C."/>
        </authorList>
    </citation>
    <scope>NUCLEOTIDE SEQUENCE [LARGE SCALE GENOMIC DNA]</scope>
    <source>
        <strain evidence="2 3">UAMH 11346</strain>
    </source>
</reference>
<dbReference type="PANTHER" id="PTHR38700">
    <property type="entry name" value="YALI0E22418P"/>
    <property type="match status" value="1"/>
</dbReference>
<feature type="compositionally biased region" description="Basic and acidic residues" evidence="1">
    <location>
        <begin position="622"/>
        <end position="656"/>
    </location>
</feature>
<accession>S3C0Z2</accession>
<keyword evidence="3" id="KW-1185">Reference proteome</keyword>
<feature type="compositionally biased region" description="Basic and acidic residues" evidence="1">
    <location>
        <begin position="235"/>
        <end position="248"/>
    </location>
</feature>
<dbReference type="OrthoDB" id="43122at2759"/>
<feature type="compositionally biased region" description="Basic and acidic residues" evidence="1">
    <location>
        <begin position="602"/>
        <end position="613"/>
    </location>
</feature>
<feature type="region of interest" description="Disordered" evidence="1">
    <location>
        <begin position="882"/>
        <end position="977"/>
    </location>
</feature>
<feature type="compositionally biased region" description="Polar residues" evidence="1">
    <location>
        <begin position="265"/>
        <end position="274"/>
    </location>
</feature>
<feature type="compositionally biased region" description="Basic and acidic residues" evidence="1">
    <location>
        <begin position="717"/>
        <end position="735"/>
    </location>
</feature>
<evidence type="ECO:0000256" key="1">
    <source>
        <dbReference type="SAM" id="MobiDB-lite"/>
    </source>
</evidence>
<name>S3C0Z2_OPHP1</name>
<feature type="compositionally biased region" description="Acidic residues" evidence="1">
    <location>
        <begin position="192"/>
        <end position="201"/>
    </location>
</feature>
<dbReference type="InterPro" id="IPR011993">
    <property type="entry name" value="PH-like_dom_sf"/>
</dbReference>
<feature type="compositionally biased region" description="Low complexity" evidence="1">
    <location>
        <begin position="758"/>
        <end position="770"/>
    </location>
</feature>
<sequence length="977" mass="106569">MHATDVQPAPKPSRYRTIRGKNVPESRRFVEPPPQPLATAQPAAPATLPTSTSNSSNDSSNSSTTPKLFPSRYLSRRSMGAPPRLATAAPPMPDPSSSPHASPQLSSPQSSHMRHAPASAAAHTAGVAHAHAHATTPAAAPPASPFQPPQPTLPTLQTSALQTSFPASSLQTSQPLQSPLTLVPLPRRDIYDDSADATTDADDYHHQHLLEEQKRKDLERLQKELAAASLTPPLDPKRQAKSPSRERFSLFTRRNKADKADKAASNTLQKSASTLHKEPPVPSLPALKTSQPQPPQQPSYTPSHTPSHTPKPSQPQSSARSPPSPPSQSSSPPPLKSTHMPDSSQSPIGEPGCRYVVVRCQQFSATITILPETTVADALEAAAPLLPTGLVDLSSSILVESYTRLGLERRLRRYERIRDVMNSWDTDADNTFAIMRVDGAAAAASSAATASLSTTSLTKFGYHSDLDLFNAPRGRAPPPGFLSMQMHHSQKPGRWNKRYISLLEETGQMVASKKEDADSHDLLSLCHLSDYDVYTPTDAQMKQLRPPKTYCFAVKSQQRTTVFINTENYVHFFSTDDLAVARVFYERVFGWRSWYLAKRVPSDTKDAREERRPSTAVARPPTSEERRAARPSNEYRLDEHDREREKFDKGEKERSRPPVSMALLKSGLQRSLSRRSTGGNAAHEHARRPTDESLFGGVGNFDPTLDFSRGRQPAQVQRERGRSARSDRGDAELDASRSGLQSAPLAAPSSWFPSASEHSAQQAQVQVQAHQHQRSRSIARDANSRPTSRPGSQEDIPLGLQYPQLVQQQLQQSSGLGRSRSTRSTRRAVMPDAQAPPLPLPPNNANLPQPLVDLTPKFQEAPQWSREGKGHGVRAPKGAHLVDLATDRNPKQNDVGAAPVRRDFQNAPSYPPPSRAGRSQTMTSSSGAAAAAAVSRSRSVAHHGRSARDVPPVPLLARIPSNNAGQVGESREPTARY</sequence>
<dbReference type="OMA" id="YHSNRPG"/>
<dbReference type="InterPro" id="IPR029071">
    <property type="entry name" value="Ubiquitin-like_domsf"/>
</dbReference>
<dbReference type="Gene3D" id="2.30.29.30">
    <property type="entry name" value="Pleckstrin-homology domain (PH domain)/Phosphotyrosine-binding domain (PTB)"/>
    <property type="match status" value="1"/>
</dbReference>
<dbReference type="VEuPathDB" id="FungiDB:F503_02115"/>
<dbReference type="EMBL" id="KE148156">
    <property type="protein sequence ID" value="EPE05376.1"/>
    <property type="molecule type" value="Genomic_DNA"/>
</dbReference>
<feature type="compositionally biased region" description="Polar residues" evidence="1">
    <location>
        <begin position="668"/>
        <end position="679"/>
    </location>
</feature>
<feature type="compositionally biased region" description="Low complexity" evidence="1">
    <location>
        <begin position="37"/>
        <end position="66"/>
    </location>
</feature>
<dbReference type="PANTHER" id="PTHR38700:SF1">
    <property type="entry name" value="PH DOMAIN-CONTAINING PROTEIN"/>
    <property type="match status" value="1"/>
</dbReference>
<feature type="compositionally biased region" description="Low complexity" evidence="1">
    <location>
        <begin position="807"/>
        <end position="819"/>
    </location>
</feature>
<evidence type="ECO:0000313" key="3">
    <source>
        <dbReference type="Proteomes" id="UP000016923"/>
    </source>
</evidence>
<dbReference type="HOGENOM" id="CLU_304212_0_0_1"/>
<feature type="compositionally biased region" description="Low complexity" evidence="1">
    <location>
        <begin position="153"/>
        <end position="182"/>
    </location>
</feature>
<organism evidence="2 3">
    <name type="scientific">Ophiostoma piceae (strain UAMH 11346)</name>
    <name type="common">Sap stain fungus</name>
    <dbReference type="NCBI Taxonomy" id="1262450"/>
    <lineage>
        <taxon>Eukaryota</taxon>
        <taxon>Fungi</taxon>
        <taxon>Dikarya</taxon>
        <taxon>Ascomycota</taxon>
        <taxon>Pezizomycotina</taxon>
        <taxon>Sordariomycetes</taxon>
        <taxon>Sordariomycetidae</taxon>
        <taxon>Ophiostomatales</taxon>
        <taxon>Ophiostomataceae</taxon>
        <taxon>Ophiostoma</taxon>
    </lineage>
</organism>